<organism evidence="11 12">
    <name type="scientific">Sneathia sanguinegens</name>
    <dbReference type="NCBI Taxonomy" id="40543"/>
    <lineage>
        <taxon>Bacteria</taxon>
        <taxon>Fusobacteriati</taxon>
        <taxon>Fusobacteriota</taxon>
        <taxon>Fusobacteriia</taxon>
        <taxon>Fusobacteriales</taxon>
        <taxon>Leptotrichiaceae</taxon>
        <taxon>Sneathia</taxon>
    </lineage>
</organism>
<keyword evidence="3" id="KW-0547">Nucleotide-binding</keyword>
<evidence type="ECO:0000259" key="9">
    <source>
        <dbReference type="PROSITE" id="PS50893"/>
    </source>
</evidence>
<dbReference type="Proteomes" id="UP001225134">
    <property type="component" value="Unassembled WGS sequence"/>
</dbReference>
<feature type="domain" description="ABC transmembrane type-1" evidence="10">
    <location>
        <begin position="19"/>
        <end position="279"/>
    </location>
</feature>
<evidence type="ECO:0000259" key="10">
    <source>
        <dbReference type="PROSITE" id="PS50929"/>
    </source>
</evidence>
<feature type="coiled-coil region" evidence="7">
    <location>
        <begin position="190"/>
        <end position="217"/>
    </location>
</feature>
<dbReference type="PROSITE" id="PS50893">
    <property type="entry name" value="ABC_TRANSPORTER_2"/>
    <property type="match status" value="1"/>
</dbReference>
<evidence type="ECO:0000256" key="8">
    <source>
        <dbReference type="SAM" id="Phobius"/>
    </source>
</evidence>
<keyword evidence="7" id="KW-0175">Coiled coil</keyword>
<evidence type="ECO:0000256" key="6">
    <source>
        <dbReference type="ARBA" id="ARBA00023136"/>
    </source>
</evidence>
<reference evidence="11 12" key="1">
    <citation type="submission" date="2023-06" db="EMBL/GenBank/DDBJ databases">
        <title>Antibody response to the Sneathia vaginalis cytopathogenic toxin A during pregnancy.</title>
        <authorList>
            <person name="Mccoy Z.T."/>
            <person name="Serrano M.G."/>
            <person name="Spaine K."/>
            <person name="Edwards D.J."/>
            <person name="Buck G.A."/>
            <person name="Jefferson K."/>
        </authorList>
    </citation>
    <scope>NUCLEOTIDE SEQUENCE [LARGE SCALE GENOMIC DNA]</scope>
    <source>
        <strain evidence="11 12">CCUG 42621</strain>
    </source>
</reference>
<gene>
    <name evidence="11" type="ORF">QQA45_06545</name>
</gene>
<feature type="transmembrane region" description="Helical" evidence="8">
    <location>
        <begin position="152"/>
        <end position="172"/>
    </location>
</feature>
<protein>
    <submittedName>
        <fullName evidence="11">ABC transporter ATP-binding protein</fullName>
    </submittedName>
</protein>
<dbReference type="Gene3D" id="1.20.1560.10">
    <property type="entry name" value="ABC transporter type 1, transmembrane domain"/>
    <property type="match status" value="1"/>
</dbReference>
<dbReference type="Pfam" id="PF00005">
    <property type="entry name" value="ABC_tran"/>
    <property type="match status" value="1"/>
</dbReference>
<evidence type="ECO:0000256" key="4">
    <source>
        <dbReference type="ARBA" id="ARBA00022840"/>
    </source>
</evidence>
<dbReference type="SUPFAM" id="SSF90123">
    <property type="entry name" value="ABC transporter transmembrane region"/>
    <property type="match status" value="1"/>
</dbReference>
<feature type="transmembrane region" description="Helical" evidence="8">
    <location>
        <begin position="20"/>
        <end position="46"/>
    </location>
</feature>
<dbReference type="InterPro" id="IPR039421">
    <property type="entry name" value="Type_1_exporter"/>
</dbReference>
<keyword evidence="6 8" id="KW-0472">Membrane</keyword>
<dbReference type="PROSITE" id="PS50929">
    <property type="entry name" value="ABC_TM1F"/>
    <property type="match status" value="1"/>
</dbReference>
<name>A0ABT7HM26_9FUSO</name>
<proteinExistence type="predicted"/>
<dbReference type="InterPro" id="IPR027417">
    <property type="entry name" value="P-loop_NTPase"/>
</dbReference>
<comment type="subcellular location">
    <subcellularLocation>
        <location evidence="1">Cell membrane</location>
        <topology evidence="1">Multi-pass membrane protein</topology>
    </subcellularLocation>
</comment>
<accession>A0ABT7HM26</accession>
<evidence type="ECO:0000256" key="3">
    <source>
        <dbReference type="ARBA" id="ARBA00022741"/>
    </source>
</evidence>
<evidence type="ECO:0000313" key="11">
    <source>
        <dbReference type="EMBL" id="MDK9581140.1"/>
    </source>
</evidence>
<dbReference type="RefSeq" id="WP_285153459.1">
    <property type="nucleotide sequence ID" value="NZ_JASSPP010000012.1"/>
</dbReference>
<dbReference type="InterPro" id="IPR036640">
    <property type="entry name" value="ABC1_TM_sf"/>
</dbReference>
<dbReference type="PANTHER" id="PTHR24221:SF397">
    <property type="entry name" value="ABC TRANSPORTER, ATP-BINDING TRANSMEMBRANE PROTEIN"/>
    <property type="match status" value="1"/>
</dbReference>
<sequence>MMRNWINKTFALNNKSSNNILIAIFYSLLVNIFSGSGILLLLLFFYKKLDKISYIFLAILILIILAISLGLEYNKLYYITYNESANLRIKIGNQLKNLPLPYFSKHDLSDLAQTIISDIAKMEHAISHALAQTIAFVLFFILVSIAMLYFNFYLAMAIIIPFIINILILFLTKKVQIKSNTKYYKILRKNSESFQENIELQQEIQSLNLEKEMKEKLYIQMDETEKIHFEVESFITALLSLINLLFYIEIGVLILIGSYLFYTNKISLISLISFLLISLKLNEGSLASTLNITELFYIDARVKRLKEIINYPTQKGKDITLKSFDIQLTNVSFSYENEQILKDINFVAKQNEITALVGKSGSGKSTLLKLISRLEDYNSGKICIDKIDIKDISTASLFKNISIVFQDVILFNDTILENIRVGNLNASDEEVIKAAQKACCDEFVEKLPNKYNTLIGENGTSLSSGQRQRISIARAFLKNAKILLLDEISSSLDVDNEIQIQKSLQNLVKEKTVIVISHRIKSIENVDKIVVIDEGKVCDSGTHNELLNRCKIYKDLVTKSELGDNFIF</sequence>
<evidence type="ECO:0000256" key="5">
    <source>
        <dbReference type="ARBA" id="ARBA00022989"/>
    </source>
</evidence>
<feature type="domain" description="ABC transporter" evidence="9">
    <location>
        <begin position="326"/>
        <end position="559"/>
    </location>
</feature>
<dbReference type="Pfam" id="PF00664">
    <property type="entry name" value="ABC_membrane"/>
    <property type="match status" value="1"/>
</dbReference>
<evidence type="ECO:0000256" key="7">
    <source>
        <dbReference type="SAM" id="Coils"/>
    </source>
</evidence>
<dbReference type="InterPro" id="IPR003439">
    <property type="entry name" value="ABC_transporter-like_ATP-bd"/>
</dbReference>
<comment type="caution">
    <text evidence="11">The sequence shown here is derived from an EMBL/GenBank/DDBJ whole genome shotgun (WGS) entry which is preliminary data.</text>
</comment>
<dbReference type="SMART" id="SM00382">
    <property type="entry name" value="AAA"/>
    <property type="match status" value="1"/>
</dbReference>
<feature type="transmembrane region" description="Helical" evidence="8">
    <location>
        <begin position="125"/>
        <end position="146"/>
    </location>
</feature>
<dbReference type="EMBL" id="JASSPP010000012">
    <property type="protein sequence ID" value="MDK9581140.1"/>
    <property type="molecule type" value="Genomic_DNA"/>
</dbReference>
<dbReference type="SUPFAM" id="SSF52540">
    <property type="entry name" value="P-loop containing nucleoside triphosphate hydrolases"/>
    <property type="match status" value="1"/>
</dbReference>
<keyword evidence="12" id="KW-1185">Reference proteome</keyword>
<dbReference type="InterPro" id="IPR017871">
    <property type="entry name" value="ABC_transporter-like_CS"/>
</dbReference>
<feature type="transmembrane region" description="Helical" evidence="8">
    <location>
        <begin position="234"/>
        <end position="256"/>
    </location>
</feature>
<dbReference type="PROSITE" id="PS00211">
    <property type="entry name" value="ABC_TRANSPORTER_1"/>
    <property type="match status" value="1"/>
</dbReference>
<keyword evidence="2 8" id="KW-0812">Transmembrane</keyword>
<evidence type="ECO:0000256" key="2">
    <source>
        <dbReference type="ARBA" id="ARBA00022692"/>
    </source>
</evidence>
<dbReference type="InterPro" id="IPR003593">
    <property type="entry name" value="AAA+_ATPase"/>
</dbReference>
<dbReference type="Gene3D" id="3.40.50.300">
    <property type="entry name" value="P-loop containing nucleotide triphosphate hydrolases"/>
    <property type="match status" value="1"/>
</dbReference>
<dbReference type="PANTHER" id="PTHR24221">
    <property type="entry name" value="ATP-BINDING CASSETTE SUB-FAMILY B"/>
    <property type="match status" value="1"/>
</dbReference>
<evidence type="ECO:0000313" key="12">
    <source>
        <dbReference type="Proteomes" id="UP001225134"/>
    </source>
</evidence>
<dbReference type="InterPro" id="IPR011527">
    <property type="entry name" value="ABC1_TM_dom"/>
</dbReference>
<feature type="transmembrane region" description="Helical" evidence="8">
    <location>
        <begin position="52"/>
        <end position="71"/>
    </location>
</feature>
<keyword evidence="4 11" id="KW-0067">ATP-binding</keyword>
<dbReference type="GO" id="GO:0005524">
    <property type="term" value="F:ATP binding"/>
    <property type="evidence" value="ECO:0007669"/>
    <property type="project" value="UniProtKB-KW"/>
</dbReference>
<keyword evidence="5 8" id="KW-1133">Transmembrane helix</keyword>
<evidence type="ECO:0000256" key="1">
    <source>
        <dbReference type="ARBA" id="ARBA00004651"/>
    </source>
</evidence>